<dbReference type="EMBL" id="RFFH01000003">
    <property type="protein sequence ID" value="RMI33516.1"/>
    <property type="molecule type" value="Genomic_DNA"/>
</dbReference>
<organism evidence="1 2">
    <name type="scientific">Nocardia stercoris</name>
    <dbReference type="NCBI Taxonomy" id="2483361"/>
    <lineage>
        <taxon>Bacteria</taxon>
        <taxon>Bacillati</taxon>
        <taxon>Actinomycetota</taxon>
        <taxon>Actinomycetes</taxon>
        <taxon>Mycobacteriales</taxon>
        <taxon>Nocardiaceae</taxon>
        <taxon>Nocardia</taxon>
    </lineage>
</organism>
<evidence type="ECO:0000313" key="2">
    <source>
        <dbReference type="Proteomes" id="UP000279275"/>
    </source>
</evidence>
<dbReference type="AlphaFoldDB" id="A0A3M2L8Y3"/>
<gene>
    <name evidence="1" type="ORF">EBN03_10370</name>
</gene>
<protein>
    <recommendedName>
        <fullName evidence="3">Secreted protein</fullName>
    </recommendedName>
</protein>
<dbReference type="OrthoDB" id="5124141at2"/>
<dbReference type="RefSeq" id="WP_122187715.1">
    <property type="nucleotide sequence ID" value="NZ_RFFH01000003.1"/>
</dbReference>
<reference evidence="1 2" key="1">
    <citation type="submission" date="2018-10" db="EMBL/GenBank/DDBJ databases">
        <title>Isolation from cow dung.</title>
        <authorList>
            <person name="Ling L."/>
        </authorList>
    </citation>
    <scope>NUCLEOTIDE SEQUENCE [LARGE SCALE GENOMIC DNA]</scope>
    <source>
        <strain evidence="1 2">NEAU-LL90</strain>
    </source>
</reference>
<dbReference type="Pfam" id="PF18143">
    <property type="entry name" value="HAD_SAK_2"/>
    <property type="match status" value="1"/>
</dbReference>
<comment type="caution">
    <text evidence="1">The sequence shown here is derived from an EMBL/GenBank/DDBJ whole genome shotgun (WGS) entry which is preliminary data.</text>
</comment>
<name>A0A3M2L8Y3_9NOCA</name>
<evidence type="ECO:0008006" key="3">
    <source>
        <dbReference type="Google" id="ProtNLM"/>
    </source>
</evidence>
<dbReference type="Proteomes" id="UP000279275">
    <property type="component" value="Unassembled WGS sequence"/>
</dbReference>
<sequence>MEPTTRPILFVDVDGPLNPYAAKPHRRPDGYRTHHLTPPNWIAHLGGPSRQVKPLRVWLNPSHGSALLELAAYFDLVWATTWEHDANSHIAPLLGLPELPVVEFTGSARSPGPEGTFFKTVDLIAYAAGRPFAWVDDDIRDTDRRYLDRNYPAATLPQWVDPAIGLTDINIAALADWATQPTD</sequence>
<keyword evidence="2" id="KW-1185">Reference proteome</keyword>
<proteinExistence type="predicted"/>
<accession>A0A3M2L8Y3</accession>
<evidence type="ECO:0000313" key="1">
    <source>
        <dbReference type="EMBL" id="RMI33516.1"/>
    </source>
</evidence>